<comment type="caution">
    <text evidence="1">The sequence shown here is derived from an EMBL/GenBank/DDBJ whole genome shotgun (WGS) entry which is preliminary data.</text>
</comment>
<evidence type="ECO:0000313" key="2">
    <source>
        <dbReference type="Proteomes" id="UP000314294"/>
    </source>
</evidence>
<dbReference type="Proteomes" id="UP000314294">
    <property type="component" value="Unassembled WGS sequence"/>
</dbReference>
<sequence>MWTETKRRSRCFGTLSTHRGVTVRWRWSCHEARRLLTEVIRVGAGTGGRGEVVEVGREVRGRRRGAGGHAAEDEVEGRGLRAAVELRLDLLRVGVRRQLLAAALRHEEQAVVLRVRHFELVGAHAAHLLHGGVRAHLERLGRAAAVQLLQRHPQRGRASTWKSSMDGAERCVVRRRCHWRSVSRVSELSTLAACSSWKLRIRDMAPYALVR</sequence>
<proteinExistence type="predicted"/>
<keyword evidence="2" id="KW-1185">Reference proteome</keyword>
<evidence type="ECO:0000313" key="1">
    <source>
        <dbReference type="EMBL" id="TNN72385.1"/>
    </source>
</evidence>
<dbReference type="EMBL" id="SRLO01000138">
    <property type="protein sequence ID" value="TNN72385.1"/>
    <property type="molecule type" value="Genomic_DNA"/>
</dbReference>
<name>A0A4Z2I4K9_9TELE</name>
<gene>
    <name evidence="1" type="ORF">EYF80_017424</name>
</gene>
<organism evidence="1 2">
    <name type="scientific">Liparis tanakae</name>
    <name type="common">Tanaka's snailfish</name>
    <dbReference type="NCBI Taxonomy" id="230148"/>
    <lineage>
        <taxon>Eukaryota</taxon>
        <taxon>Metazoa</taxon>
        <taxon>Chordata</taxon>
        <taxon>Craniata</taxon>
        <taxon>Vertebrata</taxon>
        <taxon>Euteleostomi</taxon>
        <taxon>Actinopterygii</taxon>
        <taxon>Neopterygii</taxon>
        <taxon>Teleostei</taxon>
        <taxon>Neoteleostei</taxon>
        <taxon>Acanthomorphata</taxon>
        <taxon>Eupercaria</taxon>
        <taxon>Perciformes</taxon>
        <taxon>Cottioidei</taxon>
        <taxon>Cottales</taxon>
        <taxon>Liparidae</taxon>
        <taxon>Liparis</taxon>
    </lineage>
</organism>
<accession>A0A4Z2I4K9</accession>
<reference evidence="1 2" key="1">
    <citation type="submission" date="2019-03" db="EMBL/GenBank/DDBJ databases">
        <title>First draft genome of Liparis tanakae, snailfish: a comprehensive survey of snailfish specific genes.</title>
        <authorList>
            <person name="Kim W."/>
            <person name="Song I."/>
            <person name="Jeong J.-H."/>
            <person name="Kim D."/>
            <person name="Kim S."/>
            <person name="Ryu S."/>
            <person name="Song J.Y."/>
            <person name="Lee S.K."/>
        </authorList>
    </citation>
    <scope>NUCLEOTIDE SEQUENCE [LARGE SCALE GENOMIC DNA]</scope>
    <source>
        <tissue evidence="1">Muscle</tissue>
    </source>
</reference>
<protein>
    <submittedName>
        <fullName evidence="1">Uncharacterized protein</fullName>
    </submittedName>
</protein>
<dbReference type="AlphaFoldDB" id="A0A4Z2I4K9"/>